<evidence type="ECO:0000256" key="6">
    <source>
        <dbReference type="SAM" id="MobiDB-lite"/>
    </source>
</evidence>
<keyword evidence="3 7" id="KW-0812">Transmembrane</keyword>
<comment type="similarity">
    <text evidence="2">Belongs to the YIP1 family.</text>
</comment>
<keyword evidence="4 7" id="KW-1133">Transmembrane helix</keyword>
<dbReference type="GO" id="GO:0016020">
    <property type="term" value="C:membrane"/>
    <property type="evidence" value="ECO:0007669"/>
    <property type="project" value="UniProtKB-SubCell"/>
</dbReference>
<sequence>MSSHNNNSNTPLAHQTDTYINPFEIGGDLDSPHETTTLSTASASGTGSRGGGGGISDPFADPLTSNLMQPLEPEFVDLSSPISSSNKNAQSNSNNSDSLQNPLQPQKMSSISNNSTSINITSTTPVVSGNIGSTSRSGGSGGNTHIGTGRPLFDSNTLDEPVSETILRDLRNIALKLQQVLHPKARRDVLKDCKWDLWGPLILCLALAIILCMNAEANQEVYVFTGVFVIVWCGAAIVTVNAKLLGGSVDCRVDILVRASSSHTIAVSDSGVSPVNFFSSSHLANRRALAVYPLFLFYFVIAWLVLITRH</sequence>
<feature type="transmembrane region" description="Helical" evidence="7">
    <location>
        <begin position="289"/>
        <end position="307"/>
    </location>
</feature>
<feature type="transmembrane region" description="Helical" evidence="7">
    <location>
        <begin position="221"/>
        <end position="240"/>
    </location>
</feature>
<dbReference type="PANTHER" id="PTHR21236">
    <property type="entry name" value="GOLGI MEMBRANE PROTEIN YIP1"/>
    <property type="match status" value="1"/>
</dbReference>
<dbReference type="PANTHER" id="PTHR21236:SF1">
    <property type="entry name" value="PROTEIN YIPF6"/>
    <property type="match status" value="1"/>
</dbReference>
<name>A0A9N8VNG6_9GLOM</name>
<dbReference type="GO" id="GO:0005802">
    <property type="term" value="C:trans-Golgi network"/>
    <property type="evidence" value="ECO:0007669"/>
    <property type="project" value="TreeGrafter"/>
</dbReference>
<dbReference type="Proteomes" id="UP000789508">
    <property type="component" value="Unassembled WGS sequence"/>
</dbReference>
<reference evidence="8" key="1">
    <citation type="submission" date="2021-06" db="EMBL/GenBank/DDBJ databases">
        <authorList>
            <person name="Kallberg Y."/>
            <person name="Tangrot J."/>
            <person name="Rosling A."/>
        </authorList>
    </citation>
    <scope>NUCLEOTIDE SEQUENCE</scope>
    <source>
        <strain evidence="8">FL130A</strain>
    </source>
</reference>
<dbReference type="EMBL" id="CAJVPS010000120">
    <property type="protein sequence ID" value="CAG8454376.1"/>
    <property type="molecule type" value="Genomic_DNA"/>
</dbReference>
<feature type="compositionally biased region" description="Low complexity" evidence="6">
    <location>
        <begin position="83"/>
        <end position="101"/>
    </location>
</feature>
<dbReference type="GO" id="GO:0006888">
    <property type="term" value="P:endoplasmic reticulum to Golgi vesicle-mediated transport"/>
    <property type="evidence" value="ECO:0007669"/>
    <property type="project" value="InterPro"/>
</dbReference>
<dbReference type="OrthoDB" id="411251at2759"/>
<feature type="compositionally biased region" description="Low complexity" evidence="6">
    <location>
        <begin position="35"/>
        <end position="46"/>
    </location>
</feature>
<evidence type="ECO:0000256" key="7">
    <source>
        <dbReference type="SAM" id="Phobius"/>
    </source>
</evidence>
<comment type="caution">
    <text evidence="8">The sequence shown here is derived from an EMBL/GenBank/DDBJ whole genome shotgun (WGS) entry which is preliminary data.</text>
</comment>
<organism evidence="8 9">
    <name type="scientific">Ambispora leptoticha</name>
    <dbReference type="NCBI Taxonomy" id="144679"/>
    <lineage>
        <taxon>Eukaryota</taxon>
        <taxon>Fungi</taxon>
        <taxon>Fungi incertae sedis</taxon>
        <taxon>Mucoromycota</taxon>
        <taxon>Glomeromycotina</taxon>
        <taxon>Glomeromycetes</taxon>
        <taxon>Archaeosporales</taxon>
        <taxon>Ambisporaceae</taxon>
        <taxon>Ambispora</taxon>
    </lineage>
</organism>
<keyword evidence="5 7" id="KW-0472">Membrane</keyword>
<protein>
    <submittedName>
        <fullName evidence="8">2029_t:CDS:1</fullName>
    </submittedName>
</protein>
<gene>
    <name evidence="8" type="ORF">ALEPTO_LOCUS1194</name>
</gene>
<comment type="subcellular location">
    <subcellularLocation>
        <location evidence="1">Membrane</location>
        <topology evidence="1">Multi-pass membrane protein</topology>
    </subcellularLocation>
</comment>
<dbReference type="AlphaFoldDB" id="A0A9N8VNG6"/>
<evidence type="ECO:0000256" key="5">
    <source>
        <dbReference type="ARBA" id="ARBA00023136"/>
    </source>
</evidence>
<feature type="region of interest" description="Disordered" evidence="6">
    <location>
        <begin position="21"/>
        <end position="156"/>
    </location>
</feature>
<dbReference type="InterPro" id="IPR045231">
    <property type="entry name" value="Yip1/4-like"/>
</dbReference>
<evidence type="ECO:0000313" key="9">
    <source>
        <dbReference type="Proteomes" id="UP000789508"/>
    </source>
</evidence>
<evidence type="ECO:0000256" key="4">
    <source>
        <dbReference type="ARBA" id="ARBA00022989"/>
    </source>
</evidence>
<accession>A0A9N8VNG6</accession>
<evidence type="ECO:0000256" key="1">
    <source>
        <dbReference type="ARBA" id="ARBA00004141"/>
    </source>
</evidence>
<evidence type="ECO:0000256" key="3">
    <source>
        <dbReference type="ARBA" id="ARBA00022692"/>
    </source>
</evidence>
<keyword evidence="9" id="KW-1185">Reference proteome</keyword>
<proteinExistence type="inferred from homology"/>
<feature type="transmembrane region" description="Helical" evidence="7">
    <location>
        <begin position="197"/>
        <end position="214"/>
    </location>
</feature>
<evidence type="ECO:0000256" key="2">
    <source>
        <dbReference type="ARBA" id="ARBA00010596"/>
    </source>
</evidence>
<feature type="compositionally biased region" description="Low complexity" evidence="6">
    <location>
        <begin position="109"/>
        <end position="137"/>
    </location>
</feature>
<evidence type="ECO:0000313" key="8">
    <source>
        <dbReference type="EMBL" id="CAG8454376.1"/>
    </source>
</evidence>